<protein>
    <recommendedName>
        <fullName evidence="2">Chitin-binding type-2 domain-containing protein</fullName>
    </recommendedName>
</protein>
<dbReference type="SMART" id="SM00198">
    <property type="entry name" value="SCP"/>
    <property type="match status" value="1"/>
</dbReference>
<dbReference type="Proteomes" id="UP001497623">
    <property type="component" value="Unassembled WGS sequence"/>
</dbReference>
<dbReference type="InterPro" id="IPR002557">
    <property type="entry name" value="Chitin-bd_dom"/>
</dbReference>
<keyword evidence="1" id="KW-0732">Signal</keyword>
<feature type="signal peptide" evidence="1">
    <location>
        <begin position="1"/>
        <end position="20"/>
    </location>
</feature>
<dbReference type="PROSITE" id="PS50940">
    <property type="entry name" value="CHIT_BIND_II"/>
    <property type="match status" value="1"/>
</dbReference>
<accession>A0AAV2S103</accession>
<evidence type="ECO:0000313" key="4">
    <source>
        <dbReference type="Proteomes" id="UP001497623"/>
    </source>
</evidence>
<dbReference type="SUPFAM" id="SSF57625">
    <property type="entry name" value="Invertebrate chitin-binding proteins"/>
    <property type="match status" value="1"/>
</dbReference>
<reference evidence="3 4" key="1">
    <citation type="submission" date="2024-05" db="EMBL/GenBank/DDBJ databases">
        <authorList>
            <person name="Wallberg A."/>
        </authorList>
    </citation>
    <scope>NUCLEOTIDE SEQUENCE [LARGE SCALE GENOMIC DNA]</scope>
</reference>
<dbReference type="GO" id="GO:0008061">
    <property type="term" value="F:chitin binding"/>
    <property type="evidence" value="ECO:0007669"/>
    <property type="project" value="InterPro"/>
</dbReference>
<dbReference type="InterPro" id="IPR014044">
    <property type="entry name" value="CAP_dom"/>
</dbReference>
<dbReference type="Gene3D" id="2.170.140.10">
    <property type="entry name" value="Chitin binding domain"/>
    <property type="match status" value="1"/>
</dbReference>
<feature type="non-terminal residue" evidence="3">
    <location>
        <position position="312"/>
    </location>
</feature>
<evidence type="ECO:0000313" key="3">
    <source>
        <dbReference type="EMBL" id="CAL4149534.1"/>
    </source>
</evidence>
<dbReference type="Gene3D" id="3.40.33.10">
    <property type="entry name" value="CAP"/>
    <property type="match status" value="1"/>
</dbReference>
<evidence type="ECO:0000259" key="2">
    <source>
        <dbReference type="PROSITE" id="PS50940"/>
    </source>
</evidence>
<dbReference type="InterPro" id="IPR035940">
    <property type="entry name" value="CAP_sf"/>
</dbReference>
<dbReference type="EMBL" id="CAXKWB010037283">
    <property type="protein sequence ID" value="CAL4149534.1"/>
    <property type="molecule type" value="Genomic_DNA"/>
</dbReference>
<organism evidence="3 4">
    <name type="scientific">Meganyctiphanes norvegica</name>
    <name type="common">Northern krill</name>
    <name type="synonym">Thysanopoda norvegica</name>
    <dbReference type="NCBI Taxonomy" id="48144"/>
    <lineage>
        <taxon>Eukaryota</taxon>
        <taxon>Metazoa</taxon>
        <taxon>Ecdysozoa</taxon>
        <taxon>Arthropoda</taxon>
        <taxon>Crustacea</taxon>
        <taxon>Multicrustacea</taxon>
        <taxon>Malacostraca</taxon>
        <taxon>Eumalacostraca</taxon>
        <taxon>Eucarida</taxon>
        <taxon>Euphausiacea</taxon>
        <taxon>Euphausiidae</taxon>
        <taxon>Meganyctiphanes</taxon>
    </lineage>
</organism>
<feature type="domain" description="Chitin-binding type-2" evidence="2">
    <location>
        <begin position="22"/>
        <end position="80"/>
    </location>
</feature>
<gene>
    <name evidence="3" type="ORF">MNOR_LOCUS30463</name>
</gene>
<dbReference type="Pfam" id="PF01607">
    <property type="entry name" value="CBM_14"/>
    <property type="match status" value="1"/>
</dbReference>
<keyword evidence="4" id="KW-1185">Reference proteome</keyword>
<name>A0AAV2S103_MEGNR</name>
<dbReference type="GO" id="GO:0005576">
    <property type="term" value="C:extracellular region"/>
    <property type="evidence" value="ECO:0007669"/>
    <property type="project" value="InterPro"/>
</dbReference>
<dbReference type="AlphaFoldDB" id="A0AAV2S103"/>
<dbReference type="SUPFAM" id="SSF55797">
    <property type="entry name" value="PR-1-like"/>
    <property type="match status" value="1"/>
</dbReference>
<comment type="caution">
    <text evidence="3">The sequence shown here is derived from an EMBL/GenBank/DDBJ whole genome shotgun (WGS) entry which is preliminary data.</text>
</comment>
<dbReference type="CDD" id="cd05380">
    <property type="entry name" value="CAP_euk"/>
    <property type="match status" value="1"/>
</dbReference>
<evidence type="ECO:0000256" key="1">
    <source>
        <dbReference type="SAM" id="SignalP"/>
    </source>
</evidence>
<feature type="chain" id="PRO_5043662893" description="Chitin-binding type-2 domain-containing protein" evidence="1">
    <location>
        <begin position="21"/>
        <end position="312"/>
    </location>
</feature>
<sequence>MWPSLLLPLTLLGITTLTDANISGCVSCIGLEGVLPHPRSCSRYIICQDGQPSFHQCEEGLVFNAKEARCVISHETQCADDFRPQELIACPEKSNQGIVIPRKSGSLSTSGACAQTCSDYEGLVNAGETHSVCLGENSDCQICGDYQGLIYGDLWHAFRTKYTLGYEAAYDTFSQSQNYLLGRPTYSRDIDKTTTMAEGWCDLHFDDPSPKKQNIGLGIYDYDAVGQNMYAMYTSDSNTPDMEAPLTSWWGEVSEVTSEDQLSNFNWMEGYYFGTFSQAAWADTYELGCGWTATSGSPWNTHLITCNYGIAG</sequence>
<proteinExistence type="predicted"/>
<dbReference type="InterPro" id="IPR036508">
    <property type="entry name" value="Chitin-bd_dom_sf"/>
</dbReference>
<dbReference type="SMART" id="SM00494">
    <property type="entry name" value="ChtBD2"/>
    <property type="match status" value="1"/>
</dbReference>